<comment type="similarity">
    <text evidence="1 5">Belongs to the DNA glycosylase MPG family.</text>
</comment>
<dbReference type="KEGG" id="pbal:CPBP_00273"/>
<dbReference type="InterPro" id="IPR003180">
    <property type="entry name" value="MPG"/>
</dbReference>
<dbReference type="CDD" id="cd00540">
    <property type="entry name" value="AAG"/>
    <property type="match status" value="1"/>
</dbReference>
<keyword evidence="7" id="KW-1185">Reference proteome</keyword>
<dbReference type="SUPFAM" id="SSF50486">
    <property type="entry name" value="FMT C-terminal domain-like"/>
    <property type="match status" value="1"/>
</dbReference>
<keyword evidence="3 5" id="KW-0378">Hydrolase</keyword>
<dbReference type="Proteomes" id="UP000594001">
    <property type="component" value="Chromosome"/>
</dbReference>
<gene>
    <name evidence="6" type="ORF">CPBP_00273</name>
</gene>
<dbReference type="PANTHER" id="PTHR10429">
    <property type="entry name" value="DNA-3-METHYLADENINE GLYCOSYLASE"/>
    <property type="match status" value="1"/>
</dbReference>
<dbReference type="Pfam" id="PF02245">
    <property type="entry name" value="Pur_DNA_glyco"/>
    <property type="match status" value="1"/>
</dbReference>
<evidence type="ECO:0000256" key="5">
    <source>
        <dbReference type="HAMAP-Rule" id="MF_00527"/>
    </source>
</evidence>
<dbReference type="PANTHER" id="PTHR10429:SF0">
    <property type="entry name" value="DNA-3-METHYLADENINE GLYCOSYLASE"/>
    <property type="match status" value="1"/>
</dbReference>
<proteinExistence type="inferred from homology"/>
<protein>
    <recommendedName>
        <fullName evidence="5">Putative 3-methyladenine DNA glycosylase</fullName>
        <ecNumber evidence="5">3.2.2.-</ecNumber>
    </recommendedName>
</protein>
<keyword evidence="4 5" id="KW-0234">DNA repair</keyword>
<dbReference type="NCBIfam" id="NF002004">
    <property type="entry name" value="PRK00802.1-4"/>
    <property type="match status" value="1"/>
</dbReference>
<dbReference type="InterPro" id="IPR011034">
    <property type="entry name" value="Formyl_transferase-like_C_sf"/>
</dbReference>
<dbReference type="GO" id="GO:0003677">
    <property type="term" value="F:DNA binding"/>
    <property type="evidence" value="ECO:0007669"/>
    <property type="project" value="InterPro"/>
</dbReference>
<dbReference type="HAMAP" id="MF_00527">
    <property type="entry name" value="3MGH"/>
    <property type="match status" value="1"/>
</dbReference>
<organism evidence="6 7">
    <name type="scientific">Candidatus Bodocaedibacter vickermanii</name>
    <dbReference type="NCBI Taxonomy" id="2741701"/>
    <lineage>
        <taxon>Bacteria</taxon>
        <taxon>Pseudomonadati</taxon>
        <taxon>Pseudomonadota</taxon>
        <taxon>Alphaproteobacteria</taxon>
        <taxon>Holosporales</taxon>
        <taxon>Candidatus Paracaedibacteraceae</taxon>
        <taxon>Candidatus Bodocaedibacter</taxon>
    </lineage>
</organism>
<keyword evidence="2 5" id="KW-0227">DNA damage</keyword>
<evidence type="ECO:0000256" key="4">
    <source>
        <dbReference type="ARBA" id="ARBA00023204"/>
    </source>
</evidence>
<keyword evidence="6" id="KW-0326">Glycosidase</keyword>
<accession>A0A7L9RSJ1</accession>
<dbReference type="AlphaFoldDB" id="A0A7L9RSJ1"/>
<evidence type="ECO:0000256" key="1">
    <source>
        <dbReference type="ARBA" id="ARBA00009232"/>
    </source>
</evidence>
<name>A0A7L9RSJ1_9PROT</name>
<reference evidence="6 7" key="1">
    <citation type="submission" date="2020-06" db="EMBL/GenBank/DDBJ databases">
        <title>The endosymbiont of the kinetoplastid Bodo saltans is a Paracaedibacter-like alpha-proteobacterium possessing a putative toxin-antitoxin system.</title>
        <authorList>
            <person name="Midha S."/>
            <person name="Rigden D.J."/>
            <person name="Siozios S."/>
            <person name="Hurst G.D.D."/>
            <person name="Jackson A.P."/>
        </authorList>
    </citation>
    <scope>NUCLEOTIDE SEQUENCE [LARGE SCALE GENOMIC DNA]</scope>
    <source>
        <strain evidence="6">Lake Konstanz</strain>
    </source>
</reference>
<dbReference type="RefSeq" id="WP_350332263.1">
    <property type="nucleotide sequence ID" value="NZ_CP054719.1"/>
</dbReference>
<evidence type="ECO:0000256" key="3">
    <source>
        <dbReference type="ARBA" id="ARBA00022801"/>
    </source>
</evidence>
<evidence type="ECO:0000256" key="2">
    <source>
        <dbReference type="ARBA" id="ARBA00022763"/>
    </source>
</evidence>
<dbReference type="EMBL" id="CP054719">
    <property type="protein sequence ID" value="QOL19511.1"/>
    <property type="molecule type" value="Genomic_DNA"/>
</dbReference>
<dbReference type="NCBIfam" id="TIGR00567">
    <property type="entry name" value="3mg"/>
    <property type="match status" value="1"/>
</dbReference>
<dbReference type="EC" id="3.2.2.-" evidence="5"/>
<dbReference type="Gene3D" id="3.10.300.10">
    <property type="entry name" value="Methylpurine-DNA glycosylase (MPG)"/>
    <property type="match status" value="2"/>
</dbReference>
<evidence type="ECO:0000313" key="6">
    <source>
        <dbReference type="EMBL" id="QOL19511.1"/>
    </source>
</evidence>
<sequence>MTLLQRSFFEQGTLTVAQELIGTRLHFNNYSGIITETEAYIGKDDPACHAAKGLTPRTKVMFGAAGYSYVYLIYGMYHCLNIVTEAEGFPAAVLIRGIICDTTHRHLDGPGKLCKAWGITKEHNAIYICSNLSFYVAEDSPVTHILTTPRIGIKVGTDHLWRFIMSPSDINERLHNVVTKI</sequence>
<evidence type="ECO:0000313" key="7">
    <source>
        <dbReference type="Proteomes" id="UP000594001"/>
    </source>
</evidence>
<dbReference type="GO" id="GO:0006284">
    <property type="term" value="P:base-excision repair"/>
    <property type="evidence" value="ECO:0007669"/>
    <property type="project" value="InterPro"/>
</dbReference>
<dbReference type="InterPro" id="IPR036995">
    <property type="entry name" value="MPG_sf"/>
</dbReference>
<dbReference type="GO" id="GO:0003905">
    <property type="term" value="F:alkylbase DNA N-glycosylase activity"/>
    <property type="evidence" value="ECO:0007669"/>
    <property type="project" value="InterPro"/>
</dbReference>